<feature type="signal peptide" evidence="2">
    <location>
        <begin position="1"/>
        <end position="21"/>
    </location>
</feature>
<accession>A0A1M6UKJ6</accession>
<protein>
    <recommendedName>
        <fullName evidence="5">Lipoprotein-attachment site-containing protein</fullName>
    </recommendedName>
</protein>
<evidence type="ECO:0000313" key="4">
    <source>
        <dbReference type="Proteomes" id="UP000184395"/>
    </source>
</evidence>
<organism evidence="3 4">
    <name type="scientific">Paraburkholderia terricola</name>
    <dbReference type="NCBI Taxonomy" id="169427"/>
    <lineage>
        <taxon>Bacteria</taxon>
        <taxon>Pseudomonadati</taxon>
        <taxon>Pseudomonadota</taxon>
        <taxon>Betaproteobacteria</taxon>
        <taxon>Burkholderiales</taxon>
        <taxon>Burkholderiaceae</taxon>
        <taxon>Paraburkholderia</taxon>
    </lineage>
</organism>
<dbReference type="EMBL" id="FRAB01000033">
    <property type="protein sequence ID" value="SHK69765.1"/>
    <property type="molecule type" value="Genomic_DNA"/>
</dbReference>
<evidence type="ECO:0000256" key="2">
    <source>
        <dbReference type="SAM" id="SignalP"/>
    </source>
</evidence>
<evidence type="ECO:0000256" key="1">
    <source>
        <dbReference type="SAM" id="MobiDB-lite"/>
    </source>
</evidence>
<feature type="region of interest" description="Disordered" evidence="1">
    <location>
        <begin position="19"/>
        <end position="55"/>
    </location>
</feature>
<dbReference type="Proteomes" id="UP000184395">
    <property type="component" value="Unassembled WGS sequence"/>
</dbReference>
<gene>
    <name evidence="3" type="ORF">SAMN05192548_103348</name>
</gene>
<feature type="chain" id="PRO_5009921374" description="Lipoprotein-attachment site-containing protein" evidence="2">
    <location>
        <begin position="22"/>
        <end position="55"/>
    </location>
</feature>
<sequence length="55" mass="5532">MIRVPLVVLLLVAGLAGCASGPGRHGGPPPQDPADYHGVPTDNRPPSMVPAPVSP</sequence>
<reference evidence="3 4" key="1">
    <citation type="submission" date="2016-11" db="EMBL/GenBank/DDBJ databases">
        <authorList>
            <person name="Jaros S."/>
            <person name="Januszkiewicz K."/>
            <person name="Wedrychowicz H."/>
        </authorList>
    </citation>
    <scope>NUCLEOTIDE SEQUENCE [LARGE SCALE GENOMIC DNA]</scope>
    <source>
        <strain evidence="3 4">LMG 20594</strain>
    </source>
</reference>
<evidence type="ECO:0008006" key="5">
    <source>
        <dbReference type="Google" id="ProtNLM"/>
    </source>
</evidence>
<name>A0A1M6UKJ6_9BURK</name>
<dbReference type="PROSITE" id="PS51257">
    <property type="entry name" value="PROKAR_LIPOPROTEIN"/>
    <property type="match status" value="1"/>
</dbReference>
<evidence type="ECO:0000313" key="3">
    <source>
        <dbReference type="EMBL" id="SHK69765.1"/>
    </source>
</evidence>
<proteinExistence type="predicted"/>
<dbReference type="AlphaFoldDB" id="A0A1M6UKJ6"/>
<keyword evidence="2" id="KW-0732">Signal</keyword>